<reference evidence="1 2" key="1">
    <citation type="submission" date="2013-07" db="EMBL/GenBank/DDBJ databases">
        <authorList>
            <person name="Stoco P.H."/>
            <person name="Wagner G."/>
            <person name="Gerber A."/>
            <person name="Zaha A."/>
            <person name="Thompson C."/>
            <person name="Bartholomeu D.C."/>
            <person name="Luckemeyer D.D."/>
            <person name="Bahia D."/>
            <person name="Loreto E."/>
            <person name="Prestes E.B."/>
            <person name="Lima F.M."/>
            <person name="Rodrigues-Luiz G."/>
            <person name="Vallejo G.A."/>
            <person name="Filho J.F."/>
            <person name="Monteiro K.M."/>
            <person name="Tyler K.M."/>
            <person name="de Almeida L.G."/>
            <person name="Ortiz M.F."/>
            <person name="Siervo M.A."/>
            <person name="de Moraes M.H."/>
            <person name="Cunha O.L."/>
            <person name="Mendonca-Neto R."/>
            <person name="Silva R."/>
            <person name="Teixeira S.M."/>
            <person name="Murta S.M."/>
            <person name="Sincero T.C."/>
            <person name="Mendes T.A."/>
            <person name="Urmenyi T.P."/>
            <person name="Silva V.G."/>
            <person name="da Rocha W.D."/>
            <person name="Andersson B."/>
            <person name="Romanha A.J."/>
            <person name="Steindel M."/>
            <person name="de Vasconcelos A.T."/>
            <person name="Grisard E.C."/>
        </authorList>
    </citation>
    <scope>NUCLEOTIDE SEQUENCE [LARGE SCALE GENOMIC DNA]</scope>
    <source>
        <strain evidence="1 2">SC58</strain>
    </source>
</reference>
<name>A0A061J314_TRYRA</name>
<keyword evidence="2" id="KW-1185">Reference proteome</keyword>
<accession>A0A061J314</accession>
<organism evidence="1 2">
    <name type="scientific">Trypanosoma rangeli SC58</name>
    <dbReference type="NCBI Taxonomy" id="429131"/>
    <lineage>
        <taxon>Eukaryota</taxon>
        <taxon>Discoba</taxon>
        <taxon>Euglenozoa</taxon>
        <taxon>Kinetoplastea</taxon>
        <taxon>Metakinetoplastina</taxon>
        <taxon>Trypanosomatida</taxon>
        <taxon>Trypanosomatidae</taxon>
        <taxon>Trypanosoma</taxon>
        <taxon>Herpetosoma</taxon>
    </lineage>
</organism>
<gene>
    <name evidence="1" type="ORF">TRSC58_03796</name>
</gene>
<sequence length="172" mass="18836">MNAEAGADEATAKLVSRLAQRSTLSSDAKPFIPSFLQAPATTAELQQTNGEVGNAVEWKQDELLRSGLEELYRNSDTYVQLPSVGSLATTAAVASTALHTFGDMTEEQLQQLEEYLWDPSQENGAAEDDERVFVNDDDGMDVAEEEWLLNQMLEAAEATQSEEIHKNKTGNP</sequence>
<evidence type="ECO:0000313" key="2">
    <source>
        <dbReference type="Proteomes" id="UP000031737"/>
    </source>
</evidence>
<evidence type="ECO:0000313" key="1">
    <source>
        <dbReference type="EMBL" id="ESL08501.1"/>
    </source>
</evidence>
<dbReference type="EMBL" id="AUPL01003796">
    <property type="protein sequence ID" value="ESL08501.1"/>
    <property type="molecule type" value="Genomic_DNA"/>
</dbReference>
<dbReference type="Proteomes" id="UP000031737">
    <property type="component" value="Unassembled WGS sequence"/>
</dbReference>
<dbReference type="VEuPathDB" id="TriTrypDB:TRSC58_03796"/>
<proteinExistence type="predicted"/>
<dbReference type="OrthoDB" id="248981at2759"/>
<comment type="caution">
    <text evidence="1">The sequence shown here is derived from an EMBL/GenBank/DDBJ whole genome shotgun (WGS) entry which is preliminary data.</text>
</comment>
<dbReference type="AlphaFoldDB" id="A0A061J314"/>
<protein>
    <submittedName>
        <fullName evidence="1">Uncharacterized protein</fullName>
    </submittedName>
</protein>